<keyword evidence="2" id="KW-1185">Reference proteome</keyword>
<dbReference type="Gene3D" id="3.40.50.300">
    <property type="entry name" value="P-loop containing nucleotide triphosphate hydrolases"/>
    <property type="match status" value="1"/>
</dbReference>
<organism evidence="1 2">
    <name type="scientific">Acrocarpospora macrocephala</name>
    <dbReference type="NCBI Taxonomy" id="150177"/>
    <lineage>
        <taxon>Bacteria</taxon>
        <taxon>Bacillati</taxon>
        <taxon>Actinomycetota</taxon>
        <taxon>Actinomycetes</taxon>
        <taxon>Streptosporangiales</taxon>
        <taxon>Streptosporangiaceae</taxon>
        <taxon>Acrocarpospora</taxon>
    </lineage>
</organism>
<name>A0A5M3WTV5_9ACTN</name>
<reference evidence="1 2" key="1">
    <citation type="submission" date="2019-10" db="EMBL/GenBank/DDBJ databases">
        <title>Whole genome shotgun sequence of Acrocarpospora macrocephala NBRC 16266.</title>
        <authorList>
            <person name="Ichikawa N."/>
            <person name="Kimura A."/>
            <person name="Kitahashi Y."/>
            <person name="Komaki H."/>
            <person name="Oguchi A."/>
        </authorList>
    </citation>
    <scope>NUCLEOTIDE SEQUENCE [LARGE SCALE GENOMIC DNA]</scope>
    <source>
        <strain evidence="1 2">NBRC 16266</strain>
    </source>
</reference>
<accession>A0A5M3WTV5</accession>
<dbReference type="RefSeq" id="WP_155358151.1">
    <property type="nucleotide sequence ID" value="NZ_BAAAHL010000034.1"/>
</dbReference>
<evidence type="ECO:0000313" key="2">
    <source>
        <dbReference type="Proteomes" id="UP000331127"/>
    </source>
</evidence>
<dbReference type="Proteomes" id="UP000331127">
    <property type="component" value="Unassembled WGS sequence"/>
</dbReference>
<dbReference type="InterPro" id="IPR027417">
    <property type="entry name" value="P-loop_NTPase"/>
</dbReference>
<dbReference type="AlphaFoldDB" id="A0A5M3WTV5"/>
<proteinExistence type="predicted"/>
<gene>
    <name evidence="1" type="ORF">Amac_064640</name>
</gene>
<comment type="caution">
    <text evidence="1">The sequence shown here is derived from an EMBL/GenBank/DDBJ whole genome shotgun (WGS) entry which is preliminary data.</text>
</comment>
<evidence type="ECO:0000313" key="1">
    <source>
        <dbReference type="EMBL" id="GES12867.1"/>
    </source>
</evidence>
<dbReference type="EMBL" id="BLAE01000040">
    <property type="protein sequence ID" value="GES12867.1"/>
    <property type="molecule type" value="Genomic_DNA"/>
</dbReference>
<sequence length="83" mass="9232">MRFPDFEFMRSQGFSIIRVISPESVCLLRRRSRGDLSLGSASHVTELDLAAIPADWVIDNSGSMESLRSSITGLVTYLLREVA</sequence>
<dbReference type="OrthoDB" id="2399160at2"/>
<protein>
    <submittedName>
        <fullName evidence="1">Uncharacterized protein</fullName>
    </submittedName>
</protein>